<feature type="region of interest" description="Disordered" evidence="1">
    <location>
        <begin position="63"/>
        <end position="87"/>
    </location>
</feature>
<comment type="caution">
    <text evidence="2">The sequence shown here is derived from an EMBL/GenBank/DDBJ whole genome shotgun (WGS) entry which is preliminary data.</text>
</comment>
<evidence type="ECO:0000256" key="1">
    <source>
        <dbReference type="SAM" id="MobiDB-lite"/>
    </source>
</evidence>
<gene>
    <name evidence="2" type="ORF">I532_07605</name>
</gene>
<feature type="compositionally biased region" description="Basic and acidic residues" evidence="1">
    <location>
        <begin position="78"/>
        <end position="87"/>
    </location>
</feature>
<name>M8DJS5_9BACL</name>
<sequence>MVHYLLLIHASGQGMRVVAAAAFMVGGRGKSRLAQTEMSGVFVPGANQGSEAFASLTAWKGFSSRDPSTLKVPQKRSFPGDRGDGTR</sequence>
<dbReference type="Proteomes" id="UP000012081">
    <property type="component" value="Unassembled WGS sequence"/>
</dbReference>
<dbReference type="EMBL" id="APBN01000002">
    <property type="protein sequence ID" value="EMT53863.1"/>
    <property type="molecule type" value="Genomic_DNA"/>
</dbReference>
<dbReference type="AlphaFoldDB" id="M8DJS5"/>
<reference evidence="2 3" key="1">
    <citation type="submission" date="2013-03" db="EMBL/GenBank/DDBJ databases">
        <title>Assembly of a new bacterial strain Brevibacillus borstelensis AK1.</title>
        <authorList>
            <person name="Rajan I."/>
            <person name="PoliReddy D."/>
            <person name="Sugumar T."/>
            <person name="Rathinam K."/>
            <person name="Alqarawi S."/>
            <person name="Khalil A.B."/>
            <person name="Sivakumar N."/>
        </authorList>
    </citation>
    <scope>NUCLEOTIDE SEQUENCE [LARGE SCALE GENOMIC DNA]</scope>
    <source>
        <strain evidence="2 3">AK1</strain>
    </source>
</reference>
<accession>M8DJS5</accession>
<organism evidence="2 3">
    <name type="scientific">Brevibacillus borstelensis AK1</name>
    <dbReference type="NCBI Taxonomy" id="1300222"/>
    <lineage>
        <taxon>Bacteria</taxon>
        <taxon>Bacillati</taxon>
        <taxon>Bacillota</taxon>
        <taxon>Bacilli</taxon>
        <taxon>Bacillales</taxon>
        <taxon>Paenibacillaceae</taxon>
        <taxon>Brevibacillus</taxon>
    </lineage>
</organism>
<keyword evidence="3" id="KW-1185">Reference proteome</keyword>
<evidence type="ECO:0000313" key="2">
    <source>
        <dbReference type="EMBL" id="EMT53863.1"/>
    </source>
</evidence>
<evidence type="ECO:0000313" key="3">
    <source>
        <dbReference type="Proteomes" id="UP000012081"/>
    </source>
</evidence>
<protein>
    <submittedName>
        <fullName evidence="2">Uncharacterized protein</fullName>
    </submittedName>
</protein>
<proteinExistence type="predicted"/>